<dbReference type="PANTHER" id="PTHR43280:SF2">
    <property type="entry name" value="HTH-TYPE TRANSCRIPTIONAL REGULATOR EXSA"/>
    <property type="match status" value="1"/>
</dbReference>
<dbReference type="CDD" id="cd00371">
    <property type="entry name" value="HMA"/>
    <property type="match status" value="1"/>
</dbReference>
<evidence type="ECO:0000256" key="3">
    <source>
        <dbReference type="ARBA" id="ARBA00023163"/>
    </source>
</evidence>
<sequence>MDGGGELSRRLWIKFFGKLRQNDILSRACIIILNQNYREMSRSEKVILNIKNMVCPRCIMVVRDTLSEMGFMIEEISLGKAVVRADDSVSMEQVDEKLKEYGFELIRGRHQQLVEQIKTLLIRYVKDLEHSEETPKLSDYLSANLHQNYSSLSSAFSEREETTIEKYLIFLKIERVKELLSYGEMTLSEIAYQLNYSSVAYLSNQFKQTTGMSVTDYKKASDSFRKSLDDVDETE</sequence>
<keyword evidence="2" id="KW-0238">DNA-binding</keyword>
<evidence type="ECO:0000313" key="5">
    <source>
        <dbReference type="EMBL" id="SMO54953.1"/>
    </source>
</evidence>
<name>A0A521C6D0_9BACT</name>
<dbReference type="AlphaFoldDB" id="A0A521C6D0"/>
<dbReference type="SMART" id="SM00342">
    <property type="entry name" value="HTH_ARAC"/>
    <property type="match status" value="1"/>
</dbReference>
<dbReference type="PANTHER" id="PTHR43280">
    <property type="entry name" value="ARAC-FAMILY TRANSCRIPTIONAL REGULATOR"/>
    <property type="match status" value="1"/>
</dbReference>
<evidence type="ECO:0000259" key="4">
    <source>
        <dbReference type="PROSITE" id="PS01124"/>
    </source>
</evidence>
<keyword evidence="1" id="KW-0805">Transcription regulation</keyword>
<evidence type="ECO:0000313" key="6">
    <source>
        <dbReference type="Proteomes" id="UP000317593"/>
    </source>
</evidence>
<keyword evidence="3" id="KW-0804">Transcription</keyword>
<dbReference type="InterPro" id="IPR009057">
    <property type="entry name" value="Homeodomain-like_sf"/>
</dbReference>
<dbReference type="GO" id="GO:0046872">
    <property type="term" value="F:metal ion binding"/>
    <property type="evidence" value="ECO:0007669"/>
    <property type="project" value="InterPro"/>
</dbReference>
<evidence type="ECO:0000256" key="2">
    <source>
        <dbReference type="ARBA" id="ARBA00023125"/>
    </source>
</evidence>
<dbReference type="GO" id="GO:0043565">
    <property type="term" value="F:sequence-specific DNA binding"/>
    <property type="evidence" value="ECO:0007669"/>
    <property type="project" value="InterPro"/>
</dbReference>
<dbReference type="InterPro" id="IPR006121">
    <property type="entry name" value="HMA_dom"/>
</dbReference>
<dbReference type="PROSITE" id="PS01124">
    <property type="entry name" value="HTH_ARAC_FAMILY_2"/>
    <property type="match status" value="1"/>
</dbReference>
<dbReference type="Proteomes" id="UP000317593">
    <property type="component" value="Unassembled WGS sequence"/>
</dbReference>
<organism evidence="5 6">
    <name type="scientific">Fodinibius sediminis</name>
    <dbReference type="NCBI Taxonomy" id="1214077"/>
    <lineage>
        <taxon>Bacteria</taxon>
        <taxon>Pseudomonadati</taxon>
        <taxon>Balneolota</taxon>
        <taxon>Balneolia</taxon>
        <taxon>Balneolales</taxon>
        <taxon>Balneolaceae</taxon>
        <taxon>Fodinibius</taxon>
    </lineage>
</organism>
<dbReference type="Gene3D" id="1.10.10.60">
    <property type="entry name" value="Homeodomain-like"/>
    <property type="match status" value="1"/>
</dbReference>
<dbReference type="GO" id="GO:0003700">
    <property type="term" value="F:DNA-binding transcription factor activity"/>
    <property type="evidence" value="ECO:0007669"/>
    <property type="project" value="InterPro"/>
</dbReference>
<evidence type="ECO:0000256" key="1">
    <source>
        <dbReference type="ARBA" id="ARBA00023015"/>
    </source>
</evidence>
<dbReference type="SUPFAM" id="SSF46689">
    <property type="entry name" value="Homeodomain-like"/>
    <property type="match status" value="1"/>
</dbReference>
<dbReference type="Pfam" id="PF12833">
    <property type="entry name" value="HTH_18"/>
    <property type="match status" value="1"/>
</dbReference>
<proteinExistence type="predicted"/>
<dbReference type="InterPro" id="IPR036163">
    <property type="entry name" value="HMA_dom_sf"/>
</dbReference>
<accession>A0A521C6D0</accession>
<reference evidence="5 6" key="1">
    <citation type="submission" date="2017-05" db="EMBL/GenBank/DDBJ databases">
        <authorList>
            <person name="Varghese N."/>
            <person name="Submissions S."/>
        </authorList>
    </citation>
    <scope>NUCLEOTIDE SEQUENCE [LARGE SCALE GENOMIC DNA]</scope>
    <source>
        <strain evidence="5 6">DSM 21194</strain>
    </source>
</reference>
<dbReference type="EMBL" id="FXTH01000005">
    <property type="protein sequence ID" value="SMO54953.1"/>
    <property type="molecule type" value="Genomic_DNA"/>
</dbReference>
<dbReference type="Gene3D" id="3.30.70.100">
    <property type="match status" value="1"/>
</dbReference>
<keyword evidence="6" id="KW-1185">Reference proteome</keyword>
<gene>
    <name evidence="5" type="ORF">SAMN06265218_10592</name>
</gene>
<feature type="domain" description="HTH araC/xylS-type" evidence="4">
    <location>
        <begin position="122"/>
        <end position="220"/>
    </location>
</feature>
<protein>
    <submittedName>
        <fullName evidence="5">Transcriptional regulator, AraC family</fullName>
    </submittedName>
</protein>
<dbReference type="InterPro" id="IPR018060">
    <property type="entry name" value="HTH_AraC"/>
</dbReference>
<dbReference type="SUPFAM" id="SSF55008">
    <property type="entry name" value="HMA, heavy metal-associated domain"/>
    <property type="match status" value="1"/>
</dbReference>